<name>A0A5J5IFQ4_9BACT</name>
<dbReference type="EMBL" id="VYQF01000003">
    <property type="protein sequence ID" value="KAA9038712.1"/>
    <property type="molecule type" value="Genomic_DNA"/>
</dbReference>
<evidence type="ECO:0000259" key="2">
    <source>
        <dbReference type="Pfam" id="PF08327"/>
    </source>
</evidence>
<dbReference type="Pfam" id="PF08327">
    <property type="entry name" value="AHSA1"/>
    <property type="match status" value="1"/>
</dbReference>
<evidence type="ECO:0000313" key="3">
    <source>
        <dbReference type="EMBL" id="KAA9038712.1"/>
    </source>
</evidence>
<comment type="caution">
    <text evidence="3">The sequence shown here is derived from an EMBL/GenBank/DDBJ whole genome shotgun (WGS) entry which is preliminary data.</text>
</comment>
<dbReference type="InterPro" id="IPR023393">
    <property type="entry name" value="START-like_dom_sf"/>
</dbReference>
<evidence type="ECO:0000256" key="1">
    <source>
        <dbReference type="ARBA" id="ARBA00006817"/>
    </source>
</evidence>
<dbReference type="Gene3D" id="3.30.530.20">
    <property type="match status" value="1"/>
</dbReference>
<dbReference type="CDD" id="cd07814">
    <property type="entry name" value="SRPBCC_CalC_Aha1-like"/>
    <property type="match status" value="1"/>
</dbReference>
<organism evidence="3 4">
    <name type="scientific">Ginsengibacter hankyongi</name>
    <dbReference type="NCBI Taxonomy" id="2607284"/>
    <lineage>
        <taxon>Bacteria</taxon>
        <taxon>Pseudomonadati</taxon>
        <taxon>Bacteroidota</taxon>
        <taxon>Chitinophagia</taxon>
        <taxon>Chitinophagales</taxon>
        <taxon>Chitinophagaceae</taxon>
        <taxon>Ginsengibacter</taxon>
    </lineage>
</organism>
<gene>
    <name evidence="3" type="ORF">FW778_14290</name>
</gene>
<feature type="domain" description="Activator of Hsp90 ATPase homologue 1/2-like C-terminal" evidence="2">
    <location>
        <begin position="14"/>
        <end position="131"/>
    </location>
</feature>
<sequence length="136" mass="15910">MQKEIKHTFYFTQTPEEIWDYLTKPELMEQWLMPSDFQPVVGHHFRFTNPNNTFVVCEVLEVKPFTNLAYVWKNDWAVTKTPYTSKVSWTLTAIEGGTELLLVHSGFELFKDLVAHNSGWVFLCNKLGELLKVPKK</sequence>
<dbReference type="RefSeq" id="WP_150415433.1">
    <property type="nucleotide sequence ID" value="NZ_VYQF01000003.1"/>
</dbReference>
<protein>
    <submittedName>
        <fullName evidence="3">SRPBCC domain-containing protein</fullName>
    </submittedName>
</protein>
<evidence type="ECO:0000313" key="4">
    <source>
        <dbReference type="Proteomes" id="UP000326903"/>
    </source>
</evidence>
<comment type="similarity">
    <text evidence="1">Belongs to the AHA1 family.</text>
</comment>
<accession>A0A5J5IFQ4</accession>
<dbReference type="Proteomes" id="UP000326903">
    <property type="component" value="Unassembled WGS sequence"/>
</dbReference>
<keyword evidence="4" id="KW-1185">Reference proteome</keyword>
<dbReference type="InterPro" id="IPR013538">
    <property type="entry name" value="ASHA1/2-like_C"/>
</dbReference>
<dbReference type="SUPFAM" id="SSF55961">
    <property type="entry name" value="Bet v1-like"/>
    <property type="match status" value="1"/>
</dbReference>
<reference evidence="3 4" key="1">
    <citation type="submission" date="2019-09" db="EMBL/GenBank/DDBJ databases">
        <title>Draft genome sequence of Ginsengibacter sp. BR5-29.</title>
        <authorList>
            <person name="Im W.-T."/>
        </authorList>
    </citation>
    <scope>NUCLEOTIDE SEQUENCE [LARGE SCALE GENOMIC DNA]</scope>
    <source>
        <strain evidence="3 4">BR5-29</strain>
    </source>
</reference>
<dbReference type="AlphaFoldDB" id="A0A5J5IFQ4"/>
<proteinExistence type="inferred from homology"/>